<proteinExistence type="predicted"/>
<feature type="transmembrane region" description="Helical" evidence="5">
    <location>
        <begin position="225"/>
        <end position="250"/>
    </location>
</feature>
<feature type="transmembrane region" description="Helical" evidence="5">
    <location>
        <begin position="161"/>
        <end position="180"/>
    </location>
</feature>
<gene>
    <name evidence="6" type="primary">ybaS</name>
    <name evidence="6" type="ORF">GCM10007968_20340</name>
</gene>
<dbReference type="GO" id="GO:0016020">
    <property type="term" value="C:membrane"/>
    <property type="evidence" value="ECO:0007669"/>
    <property type="project" value="UniProtKB-SubCell"/>
</dbReference>
<dbReference type="InterPro" id="IPR002657">
    <property type="entry name" value="BilAc:Na_symport/Acr3"/>
</dbReference>
<keyword evidence="3 5" id="KW-1133">Transmembrane helix</keyword>
<evidence type="ECO:0000256" key="5">
    <source>
        <dbReference type="SAM" id="Phobius"/>
    </source>
</evidence>
<dbReference type="InterPro" id="IPR038770">
    <property type="entry name" value="Na+/solute_symporter_sf"/>
</dbReference>
<feature type="transmembrane region" description="Helical" evidence="5">
    <location>
        <begin position="12"/>
        <end position="31"/>
    </location>
</feature>
<keyword evidence="2 5" id="KW-0812">Transmembrane</keyword>
<evidence type="ECO:0000313" key="7">
    <source>
        <dbReference type="Proteomes" id="UP000654670"/>
    </source>
</evidence>
<evidence type="ECO:0000256" key="2">
    <source>
        <dbReference type="ARBA" id="ARBA00022692"/>
    </source>
</evidence>
<reference evidence="6" key="1">
    <citation type="journal article" date="2014" name="Int. J. Syst. Evol. Microbiol.">
        <title>Complete genome sequence of Corynebacterium casei LMG S-19264T (=DSM 44701T), isolated from a smear-ripened cheese.</title>
        <authorList>
            <consortium name="US DOE Joint Genome Institute (JGI-PGF)"/>
            <person name="Walter F."/>
            <person name="Albersmeier A."/>
            <person name="Kalinowski J."/>
            <person name="Ruckert C."/>
        </authorList>
    </citation>
    <scope>NUCLEOTIDE SEQUENCE</scope>
    <source>
        <strain evidence="6">JCM 15325</strain>
    </source>
</reference>
<dbReference type="EMBL" id="BMOK01000008">
    <property type="protein sequence ID" value="GGL56187.1"/>
    <property type="molecule type" value="Genomic_DNA"/>
</dbReference>
<dbReference type="InterPro" id="IPR004710">
    <property type="entry name" value="Bilac:Na_transpt"/>
</dbReference>
<evidence type="ECO:0000313" key="6">
    <source>
        <dbReference type="EMBL" id="GGL56187.1"/>
    </source>
</evidence>
<dbReference type="AlphaFoldDB" id="A0A917W2R8"/>
<dbReference type="Gene3D" id="1.20.1530.20">
    <property type="match status" value="1"/>
</dbReference>
<evidence type="ECO:0000256" key="4">
    <source>
        <dbReference type="ARBA" id="ARBA00023136"/>
    </source>
</evidence>
<feature type="transmembrane region" description="Helical" evidence="5">
    <location>
        <begin position="201"/>
        <end position="219"/>
    </location>
</feature>
<evidence type="ECO:0000256" key="1">
    <source>
        <dbReference type="ARBA" id="ARBA00004141"/>
    </source>
</evidence>
<feature type="transmembrane region" description="Helical" evidence="5">
    <location>
        <begin position="257"/>
        <end position="280"/>
    </location>
</feature>
<dbReference type="Proteomes" id="UP000654670">
    <property type="component" value="Unassembled WGS sequence"/>
</dbReference>
<feature type="transmembrane region" description="Helical" evidence="5">
    <location>
        <begin position="286"/>
        <end position="305"/>
    </location>
</feature>
<name>A0A917W2R8_9BACL</name>
<evidence type="ECO:0000256" key="3">
    <source>
        <dbReference type="ARBA" id="ARBA00022989"/>
    </source>
</evidence>
<accession>A0A917W2R8</accession>
<protein>
    <recommendedName>
        <fullName evidence="8">Bile acid:sodium symporter family protein</fullName>
    </recommendedName>
</protein>
<feature type="transmembrane region" description="Helical" evidence="5">
    <location>
        <begin position="98"/>
        <end position="119"/>
    </location>
</feature>
<organism evidence="6 7">
    <name type="scientific">Sporolactobacillus putidus</name>
    <dbReference type="NCBI Taxonomy" id="492735"/>
    <lineage>
        <taxon>Bacteria</taxon>
        <taxon>Bacillati</taxon>
        <taxon>Bacillota</taxon>
        <taxon>Bacilli</taxon>
        <taxon>Bacillales</taxon>
        <taxon>Sporolactobacillaceae</taxon>
        <taxon>Sporolactobacillus</taxon>
    </lineage>
</organism>
<reference evidence="6" key="2">
    <citation type="submission" date="2020-09" db="EMBL/GenBank/DDBJ databases">
        <authorList>
            <person name="Sun Q."/>
            <person name="Ohkuma M."/>
        </authorList>
    </citation>
    <scope>NUCLEOTIDE SEQUENCE</scope>
    <source>
        <strain evidence="6">JCM 15325</strain>
    </source>
</reference>
<feature type="transmembrane region" description="Helical" evidence="5">
    <location>
        <begin position="67"/>
        <end position="86"/>
    </location>
</feature>
<keyword evidence="7" id="KW-1185">Reference proteome</keyword>
<sequence>MLLTLNAFLGKWMPVLTPLSVVLGVLASGHLHPFAGWVPLIFAFMTFTGSLNSNFRSLYQSITNPLPIIISLMVLHVLTPIWAWGIGHLLFSGDPMTITGLTLAVVMPTGITSVIWVSLYHGNVPVTLSIILIDTLLSPLIVPYSIYLLVGQSVDIDVTSLMQGLIVMIVVPTIVGMVINQYSKHTLTKKVSRNLAPFSKLCMPFIIAVNSSGLAPYLKTVNLKFLAIAGTILFISSSGFLLCWLLGYLFRQKRGNAIALIFTGGMRNISTGVVIAVSFFSPHVAVPVVIGMLFQQTLAALNGHFIDHSRKALREVG</sequence>
<keyword evidence="4 5" id="KW-0472">Membrane</keyword>
<dbReference type="Pfam" id="PF01758">
    <property type="entry name" value="SBF"/>
    <property type="match status" value="1"/>
</dbReference>
<evidence type="ECO:0008006" key="8">
    <source>
        <dbReference type="Google" id="ProtNLM"/>
    </source>
</evidence>
<dbReference type="PANTHER" id="PTHR10361:SF28">
    <property type="entry name" value="P3 PROTEIN-RELATED"/>
    <property type="match status" value="1"/>
</dbReference>
<comment type="subcellular location">
    <subcellularLocation>
        <location evidence="1">Membrane</location>
        <topology evidence="1">Multi-pass membrane protein</topology>
    </subcellularLocation>
</comment>
<feature type="transmembrane region" description="Helical" evidence="5">
    <location>
        <begin position="126"/>
        <end position="149"/>
    </location>
</feature>
<dbReference type="RefSeq" id="WP_188803007.1">
    <property type="nucleotide sequence ID" value="NZ_BMOK01000008.1"/>
</dbReference>
<comment type="caution">
    <text evidence="6">The sequence shown here is derived from an EMBL/GenBank/DDBJ whole genome shotgun (WGS) entry which is preliminary data.</text>
</comment>
<dbReference type="PANTHER" id="PTHR10361">
    <property type="entry name" value="SODIUM-BILE ACID COTRANSPORTER"/>
    <property type="match status" value="1"/>
</dbReference>
<feature type="transmembrane region" description="Helical" evidence="5">
    <location>
        <begin position="37"/>
        <end position="55"/>
    </location>
</feature>